<protein>
    <submittedName>
        <fullName evidence="1">Uncharacterized protein</fullName>
    </submittedName>
</protein>
<keyword evidence="2" id="KW-1185">Reference proteome</keyword>
<name>A0ACB8EWU5_9SAUR</name>
<comment type="caution">
    <text evidence="1">The sequence shown here is derived from an EMBL/GenBank/DDBJ whole genome shotgun (WGS) entry which is preliminary data.</text>
</comment>
<organism evidence="1 2">
    <name type="scientific">Sphaerodactylus townsendi</name>
    <dbReference type="NCBI Taxonomy" id="933632"/>
    <lineage>
        <taxon>Eukaryota</taxon>
        <taxon>Metazoa</taxon>
        <taxon>Chordata</taxon>
        <taxon>Craniata</taxon>
        <taxon>Vertebrata</taxon>
        <taxon>Euteleostomi</taxon>
        <taxon>Lepidosauria</taxon>
        <taxon>Squamata</taxon>
        <taxon>Bifurcata</taxon>
        <taxon>Gekkota</taxon>
        <taxon>Sphaerodactylidae</taxon>
        <taxon>Sphaerodactylus</taxon>
    </lineage>
</organism>
<reference evidence="1" key="1">
    <citation type="submission" date="2021-08" db="EMBL/GenBank/DDBJ databases">
        <title>The first chromosome-level gecko genome reveals the dynamic sex chromosomes of Neotropical dwarf geckos (Sphaerodactylidae: Sphaerodactylus).</title>
        <authorList>
            <person name="Pinto B.J."/>
            <person name="Keating S.E."/>
            <person name="Gamble T."/>
        </authorList>
    </citation>
    <scope>NUCLEOTIDE SEQUENCE</scope>
    <source>
        <strain evidence="1">TG3544</strain>
    </source>
</reference>
<proteinExistence type="predicted"/>
<evidence type="ECO:0000313" key="1">
    <source>
        <dbReference type="EMBL" id="KAH7997434.1"/>
    </source>
</evidence>
<evidence type="ECO:0000313" key="2">
    <source>
        <dbReference type="Proteomes" id="UP000827872"/>
    </source>
</evidence>
<sequence>MMGKTLLRVESKISGLREKLSRYFLQLLPSGDPGKGLPKRRWFSRAGVCKAFLPRVGPAWLSRHEEEEERSQAAFLPTRRTTLPSFYCSPILLSVFVALFVVCVTLVCFALLSNSAIRLVSQWQMTF</sequence>
<dbReference type="Proteomes" id="UP000827872">
    <property type="component" value="Linkage Group LG15"/>
</dbReference>
<accession>A0ACB8EWU5</accession>
<dbReference type="EMBL" id="CM037628">
    <property type="protein sequence ID" value="KAH7997434.1"/>
    <property type="molecule type" value="Genomic_DNA"/>
</dbReference>
<gene>
    <name evidence="1" type="ORF">K3G42_015356</name>
</gene>